<feature type="domain" description="Mechanosensitive ion channel MscS C-terminal" evidence="10">
    <location>
        <begin position="421"/>
        <end position="504"/>
    </location>
</feature>
<protein>
    <recommendedName>
        <fullName evidence="7">Small-conductance mechanosensitive channel</fullName>
    </recommendedName>
</protein>
<keyword evidence="7" id="KW-0407">Ion channel</keyword>
<comment type="caution">
    <text evidence="7">Lacks conserved residue(s) required for the propagation of feature annotation.</text>
</comment>
<keyword evidence="3" id="KW-1003">Cell membrane</keyword>
<evidence type="ECO:0000256" key="6">
    <source>
        <dbReference type="ARBA" id="ARBA00023136"/>
    </source>
</evidence>
<dbReference type="InterPro" id="IPR010920">
    <property type="entry name" value="LSM_dom_sf"/>
</dbReference>
<dbReference type="Gene3D" id="3.30.70.100">
    <property type="match status" value="1"/>
</dbReference>
<keyword evidence="6 7" id="KW-0472">Membrane</keyword>
<dbReference type="Pfam" id="PF21082">
    <property type="entry name" value="MS_channel_3rd"/>
    <property type="match status" value="1"/>
</dbReference>
<feature type="transmembrane region" description="Helical" evidence="7">
    <location>
        <begin position="301"/>
        <end position="318"/>
    </location>
</feature>
<dbReference type="Proteomes" id="UP001528672">
    <property type="component" value="Unassembled WGS sequence"/>
</dbReference>
<keyword evidence="7" id="KW-0813">Transport</keyword>
<keyword evidence="12" id="KW-1185">Reference proteome</keyword>
<comment type="subcellular location">
    <subcellularLocation>
        <location evidence="7">Cell inner membrane</location>
        <topology evidence="7">Multi-pass membrane protein</topology>
    </subcellularLocation>
    <subcellularLocation>
        <location evidence="1">Cell membrane</location>
        <topology evidence="1">Multi-pass membrane protein</topology>
    </subcellularLocation>
</comment>
<evidence type="ECO:0000259" key="9">
    <source>
        <dbReference type="Pfam" id="PF00924"/>
    </source>
</evidence>
<name>A0ABT5MGZ3_9BURK</name>
<evidence type="ECO:0000256" key="2">
    <source>
        <dbReference type="ARBA" id="ARBA00008017"/>
    </source>
</evidence>
<keyword evidence="7" id="KW-0406">Ion transport</keyword>
<feature type="domain" description="Mechanosensitive ion channel MscS" evidence="9">
    <location>
        <begin position="346"/>
        <end position="410"/>
    </location>
</feature>
<evidence type="ECO:0000256" key="7">
    <source>
        <dbReference type="RuleBase" id="RU369025"/>
    </source>
</evidence>
<dbReference type="InterPro" id="IPR006685">
    <property type="entry name" value="MscS_channel_2nd"/>
</dbReference>
<evidence type="ECO:0000256" key="8">
    <source>
        <dbReference type="SAM" id="MobiDB-lite"/>
    </source>
</evidence>
<evidence type="ECO:0000256" key="1">
    <source>
        <dbReference type="ARBA" id="ARBA00004651"/>
    </source>
</evidence>
<keyword evidence="4 7" id="KW-0812">Transmembrane</keyword>
<accession>A0ABT5MGZ3</accession>
<dbReference type="RefSeq" id="WP_273926924.1">
    <property type="nucleotide sequence ID" value="NZ_JAQSIO010000003.1"/>
</dbReference>
<feature type="transmembrane region" description="Helical" evidence="7">
    <location>
        <begin position="330"/>
        <end position="356"/>
    </location>
</feature>
<keyword evidence="7" id="KW-0997">Cell inner membrane</keyword>
<dbReference type="EMBL" id="JAQSIO010000003">
    <property type="protein sequence ID" value="MDD0815269.1"/>
    <property type="molecule type" value="Genomic_DNA"/>
</dbReference>
<evidence type="ECO:0000313" key="12">
    <source>
        <dbReference type="Proteomes" id="UP001528672"/>
    </source>
</evidence>
<comment type="subunit">
    <text evidence="7">Homoheptamer.</text>
</comment>
<dbReference type="InterPro" id="IPR049278">
    <property type="entry name" value="MS_channel_C"/>
</dbReference>
<gene>
    <name evidence="11" type="ORF">PSQ39_11560</name>
</gene>
<organism evidence="11 12">
    <name type="scientific">Curvibacter microcysteis</name>
    <dbReference type="NCBI Taxonomy" id="3026419"/>
    <lineage>
        <taxon>Bacteria</taxon>
        <taxon>Pseudomonadati</taxon>
        <taxon>Pseudomonadota</taxon>
        <taxon>Betaproteobacteria</taxon>
        <taxon>Burkholderiales</taxon>
        <taxon>Comamonadaceae</taxon>
        <taxon>Curvibacter</taxon>
    </lineage>
</organism>
<evidence type="ECO:0000256" key="4">
    <source>
        <dbReference type="ARBA" id="ARBA00022692"/>
    </source>
</evidence>
<proteinExistence type="inferred from homology"/>
<feature type="compositionally biased region" description="Pro residues" evidence="8">
    <location>
        <begin position="13"/>
        <end position="23"/>
    </location>
</feature>
<dbReference type="PANTHER" id="PTHR30221">
    <property type="entry name" value="SMALL-CONDUCTANCE MECHANOSENSITIVE CHANNEL"/>
    <property type="match status" value="1"/>
</dbReference>
<keyword evidence="5 7" id="KW-1133">Transmembrane helix</keyword>
<feature type="transmembrane region" description="Helical" evidence="7">
    <location>
        <begin position="245"/>
        <end position="269"/>
    </location>
</feature>
<dbReference type="InterPro" id="IPR045275">
    <property type="entry name" value="MscS_archaea/bacteria_type"/>
</dbReference>
<dbReference type="PANTHER" id="PTHR30221:SF18">
    <property type="entry name" value="SLL0590 PROTEIN"/>
    <property type="match status" value="1"/>
</dbReference>
<dbReference type="InterPro" id="IPR023408">
    <property type="entry name" value="MscS_beta-dom_sf"/>
</dbReference>
<dbReference type="Pfam" id="PF00924">
    <property type="entry name" value="MS_channel_2nd"/>
    <property type="match status" value="1"/>
</dbReference>
<dbReference type="SUPFAM" id="SSF50182">
    <property type="entry name" value="Sm-like ribonucleoproteins"/>
    <property type="match status" value="1"/>
</dbReference>
<comment type="similarity">
    <text evidence="2 7">Belongs to the MscS (TC 1.A.23) family.</text>
</comment>
<evidence type="ECO:0000256" key="3">
    <source>
        <dbReference type="ARBA" id="ARBA00022475"/>
    </source>
</evidence>
<sequence>MSALPASGAWPTQPLPADKPPVEPQSAAKGASLRLNHRPIVNFRSHWLGEGPASRAEQAQEVLNEALASSEANDLGLQREGDVQRVELNGQPLFVLTPTDLGAGLNLGQQDAAARQVLRRLQQAVAEHRESRDPKALGRALITTLLASALALGALRLLIALRRRWSERLFQALSGNQFQGALGLFLKEYLAHSGRAIQWLSKALTLGLVLLLLDTWATFVLRQFAYTRPWGERGSDRLLSLLSQFAGAILNAIPQLMVALLILGMARLATQVFSAVMKRVEQGEITLGSLDAEIAMPTRRLGNLLIWLFALAMAYPYLPGADSEAFKGMTVLAGLMLSMGASGMVGQALAGLSLLYSRSLRVGEHVKMGETEGTVVGLSLFSTRLHTGMGEEICLPNTLVLNQPIRNFSRLVADGRFMLHTAITIGYDTPWRQVHAMLMEAAQRSAGVASEPPPYVVQTALSDFYVEYRLCAQSNRSAPHRRIEALNQLHGHIQDVFNEMGVQIMSPHFRVNPQEPMVVPPGPWASTNAPAGDFLQPTQAEHGAQKATDA</sequence>
<reference evidence="11 12" key="1">
    <citation type="submission" date="2023-02" db="EMBL/GenBank/DDBJ databases">
        <title>Bacterial whole genome sequence for Curvibacter sp. HBC28.</title>
        <authorList>
            <person name="Le V."/>
            <person name="Ko S.-R."/>
            <person name="Ahn C.-Y."/>
            <person name="Oh H.-M."/>
        </authorList>
    </citation>
    <scope>NUCLEOTIDE SEQUENCE [LARGE SCALE GENOMIC DNA]</scope>
    <source>
        <strain evidence="11 12">HBC28</strain>
    </source>
</reference>
<evidence type="ECO:0000256" key="5">
    <source>
        <dbReference type="ARBA" id="ARBA00022989"/>
    </source>
</evidence>
<evidence type="ECO:0000313" key="11">
    <source>
        <dbReference type="EMBL" id="MDD0815269.1"/>
    </source>
</evidence>
<dbReference type="InterPro" id="IPR011066">
    <property type="entry name" value="MscS_channel_C_sf"/>
</dbReference>
<comment type="caution">
    <text evidence="11">The sequence shown here is derived from an EMBL/GenBank/DDBJ whole genome shotgun (WGS) entry which is preliminary data.</text>
</comment>
<feature type="region of interest" description="Disordered" evidence="8">
    <location>
        <begin position="1"/>
        <end position="30"/>
    </location>
</feature>
<feature type="transmembrane region" description="Helical" evidence="7">
    <location>
        <begin position="203"/>
        <end position="225"/>
    </location>
</feature>
<feature type="transmembrane region" description="Helical" evidence="7">
    <location>
        <begin position="136"/>
        <end position="159"/>
    </location>
</feature>
<feature type="region of interest" description="Disordered" evidence="8">
    <location>
        <begin position="527"/>
        <end position="550"/>
    </location>
</feature>
<dbReference type="Gene3D" id="2.30.30.60">
    <property type="match status" value="1"/>
</dbReference>
<dbReference type="SUPFAM" id="SSF82689">
    <property type="entry name" value="Mechanosensitive channel protein MscS (YggB), C-terminal domain"/>
    <property type="match status" value="1"/>
</dbReference>
<comment type="function">
    <text evidence="7">Mechanosensitive channel that participates in the regulation of osmotic pressure changes within the cell, opening in response to stretch forces in the membrane lipid bilayer, without the need for other proteins. Contributes to normal resistance to hypoosmotic shock. Forms an ion channel of 1.0 nanosiemens conductance with a slight preference for anions.</text>
</comment>
<evidence type="ECO:0000259" key="10">
    <source>
        <dbReference type="Pfam" id="PF21082"/>
    </source>
</evidence>